<dbReference type="GO" id="GO:0016846">
    <property type="term" value="F:carbon-sulfur lyase activity"/>
    <property type="evidence" value="ECO:0007669"/>
    <property type="project" value="TreeGrafter"/>
</dbReference>
<dbReference type="GO" id="GO:0008483">
    <property type="term" value="F:transaminase activity"/>
    <property type="evidence" value="ECO:0007669"/>
    <property type="project" value="UniProtKB-KW"/>
</dbReference>
<sequence>MSDAAREELATIAARGGWTPAFSTRPSAPPLYLTTAFDIEDLEQLEAVASGKTAGYLYTRDGNPNHEAFAADVARLEGAEAGVACSSGMGALTATLLALLKSGDHIIAARGLYGRTGQLLHHFASAYGMRVTTVEIHDADAVRQAVSPDTRLCVVESVSNPLVEVTDIPAVAEAVRGVPLLVDNTFATPCLLRPLEHGAQLVWHSASKYLNGHGDVMLGVIVGERGLVRRIRQLTALAGTNTNPLEAWLGSRGLRTLPLRMERVSATAARLARFLQQQPGVSRVYYPNLPEHRTCAVARRLLPRGCGGMLAFELAGGRAAVDALFRRLAERIPFSPTLADARTTVSYPAGTSHKFLSAEERAACGISEGLVRLSAGLEDVADLERELAAALSGG</sequence>
<dbReference type="InterPro" id="IPR000277">
    <property type="entry name" value="Cys/Met-Metab_PyrdxlP-dep_enz"/>
</dbReference>
<dbReference type="AlphaFoldDB" id="A0A7C4QQJ3"/>
<dbReference type="GO" id="GO:0019346">
    <property type="term" value="P:transsulfuration"/>
    <property type="evidence" value="ECO:0007669"/>
    <property type="project" value="InterPro"/>
</dbReference>
<accession>A0A7C4QQJ3</accession>
<proteinExistence type="inferred from homology"/>
<evidence type="ECO:0000256" key="4">
    <source>
        <dbReference type="RuleBase" id="RU362118"/>
    </source>
</evidence>
<dbReference type="InterPro" id="IPR015421">
    <property type="entry name" value="PyrdxlP-dep_Trfase_major"/>
</dbReference>
<evidence type="ECO:0000313" key="5">
    <source>
        <dbReference type="EMBL" id="HGT38948.1"/>
    </source>
</evidence>
<keyword evidence="2 3" id="KW-0663">Pyridoxal phosphate</keyword>
<dbReference type="Gene3D" id="3.90.1150.10">
    <property type="entry name" value="Aspartate Aminotransferase, domain 1"/>
    <property type="match status" value="1"/>
</dbReference>
<dbReference type="PANTHER" id="PTHR11808">
    <property type="entry name" value="TRANS-SULFURATION ENZYME FAMILY MEMBER"/>
    <property type="match status" value="1"/>
</dbReference>
<dbReference type="SUPFAM" id="SSF53383">
    <property type="entry name" value="PLP-dependent transferases"/>
    <property type="match status" value="1"/>
</dbReference>
<name>A0A7C4QQJ3_9PLAN</name>
<dbReference type="Pfam" id="PF01053">
    <property type="entry name" value="Cys_Met_Meta_PP"/>
    <property type="match status" value="1"/>
</dbReference>
<feature type="modified residue" description="N6-(pyridoxal phosphate)lysine" evidence="3">
    <location>
        <position position="208"/>
    </location>
</feature>
<dbReference type="CDD" id="cd00614">
    <property type="entry name" value="CGS_like"/>
    <property type="match status" value="1"/>
</dbReference>
<dbReference type="Gene3D" id="3.40.640.10">
    <property type="entry name" value="Type I PLP-dependent aspartate aminotransferase-like (Major domain)"/>
    <property type="match status" value="1"/>
</dbReference>
<dbReference type="GO" id="GO:0030170">
    <property type="term" value="F:pyridoxal phosphate binding"/>
    <property type="evidence" value="ECO:0007669"/>
    <property type="project" value="InterPro"/>
</dbReference>
<dbReference type="GO" id="GO:0005737">
    <property type="term" value="C:cytoplasm"/>
    <property type="evidence" value="ECO:0007669"/>
    <property type="project" value="TreeGrafter"/>
</dbReference>
<evidence type="ECO:0000256" key="3">
    <source>
        <dbReference type="PIRSR" id="PIRSR001434-2"/>
    </source>
</evidence>
<dbReference type="InterPro" id="IPR015424">
    <property type="entry name" value="PyrdxlP-dep_Trfase"/>
</dbReference>
<comment type="similarity">
    <text evidence="4">Belongs to the trans-sulfuration enzymes family.</text>
</comment>
<keyword evidence="5" id="KW-0032">Aminotransferase</keyword>
<dbReference type="FunFam" id="3.40.640.10:FF:000046">
    <property type="entry name" value="Cystathionine gamma-lyase"/>
    <property type="match status" value="1"/>
</dbReference>
<dbReference type="InterPro" id="IPR015422">
    <property type="entry name" value="PyrdxlP-dep_Trfase_small"/>
</dbReference>
<comment type="cofactor">
    <cofactor evidence="1 4">
        <name>pyridoxal 5'-phosphate</name>
        <dbReference type="ChEBI" id="CHEBI:597326"/>
    </cofactor>
</comment>
<comment type="caution">
    <text evidence="5">The sequence shown here is derived from an EMBL/GenBank/DDBJ whole genome shotgun (WGS) entry which is preliminary data.</text>
</comment>
<organism evidence="5">
    <name type="scientific">Schlesneria paludicola</name>
    <dbReference type="NCBI Taxonomy" id="360056"/>
    <lineage>
        <taxon>Bacteria</taxon>
        <taxon>Pseudomonadati</taxon>
        <taxon>Planctomycetota</taxon>
        <taxon>Planctomycetia</taxon>
        <taxon>Planctomycetales</taxon>
        <taxon>Planctomycetaceae</taxon>
        <taxon>Schlesneria</taxon>
    </lineage>
</organism>
<keyword evidence="5" id="KW-0808">Transferase</keyword>
<protein>
    <submittedName>
        <fullName evidence="5">Aminotransferase class I/II-fold pyridoxal phosphate-dependent enzyme</fullName>
    </submittedName>
</protein>
<reference evidence="5" key="1">
    <citation type="journal article" date="2020" name="mSystems">
        <title>Genome- and Community-Level Interaction Insights into Carbon Utilization and Element Cycling Functions of Hydrothermarchaeota in Hydrothermal Sediment.</title>
        <authorList>
            <person name="Zhou Z."/>
            <person name="Liu Y."/>
            <person name="Xu W."/>
            <person name="Pan J."/>
            <person name="Luo Z.H."/>
            <person name="Li M."/>
        </authorList>
    </citation>
    <scope>NUCLEOTIDE SEQUENCE [LARGE SCALE GENOMIC DNA]</scope>
    <source>
        <strain evidence="5">SpSt-508</strain>
    </source>
</reference>
<dbReference type="PIRSF" id="PIRSF001434">
    <property type="entry name" value="CGS"/>
    <property type="match status" value="1"/>
</dbReference>
<dbReference type="EMBL" id="DSVQ01000012">
    <property type="protein sequence ID" value="HGT38948.1"/>
    <property type="molecule type" value="Genomic_DNA"/>
</dbReference>
<evidence type="ECO:0000256" key="1">
    <source>
        <dbReference type="ARBA" id="ARBA00001933"/>
    </source>
</evidence>
<gene>
    <name evidence="5" type="ORF">ENS64_06750</name>
</gene>
<evidence type="ECO:0000256" key="2">
    <source>
        <dbReference type="ARBA" id="ARBA00022898"/>
    </source>
</evidence>